<dbReference type="PANTHER" id="PTHR12001:SF85">
    <property type="entry name" value="SHORT CHAIN ISOPRENYL DIPHOSPHATE SYNTHASE"/>
    <property type="match status" value="1"/>
</dbReference>
<dbReference type="InterPro" id="IPR008949">
    <property type="entry name" value="Isoprenoid_synthase_dom_sf"/>
</dbReference>
<dbReference type="PROSITE" id="PS00444">
    <property type="entry name" value="POLYPRENYL_SYNTHASE_2"/>
    <property type="match status" value="1"/>
</dbReference>
<dbReference type="InterPro" id="IPR000092">
    <property type="entry name" value="Polyprenyl_synt"/>
</dbReference>
<proteinExistence type="inferred from homology"/>
<dbReference type="RefSeq" id="WP_054837970.1">
    <property type="nucleotide sequence ID" value="NZ_BBBY01000003.1"/>
</dbReference>
<dbReference type="EMBL" id="WGGD01000005">
    <property type="protein sequence ID" value="MUN29284.1"/>
    <property type="molecule type" value="Genomic_DNA"/>
</dbReference>
<evidence type="ECO:0000256" key="2">
    <source>
        <dbReference type="ARBA" id="ARBA00006706"/>
    </source>
</evidence>
<dbReference type="NCBIfam" id="NF040936">
    <property type="entry name" value="hexpp_archaea"/>
    <property type="match status" value="1"/>
</dbReference>
<keyword evidence="3 6" id="KW-0808">Transferase</keyword>
<dbReference type="GO" id="GO:0046872">
    <property type="term" value="F:metal ion binding"/>
    <property type="evidence" value="ECO:0007669"/>
    <property type="project" value="UniProtKB-KW"/>
</dbReference>
<evidence type="ECO:0000256" key="3">
    <source>
        <dbReference type="ARBA" id="ARBA00022679"/>
    </source>
</evidence>
<comment type="similarity">
    <text evidence="2 6">Belongs to the FPP/GGPP synthase family.</text>
</comment>
<dbReference type="GO" id="GO:0004659">
    <property type="term" value="F:prenyltransferase activity"/>
    <property type="evidence" value="ECO:0007669"/>
    <property type="project" value="InterPro"/>
</dbReference>
<name>A0A6A9QKX8_SULME</name>
<evidence type="ECO:0000313" key="7">
    <source>
        <dbReference type="EMBL" id="MUN29284.1"/>
    </source>
</evidence>
<dbReference type="InterPro" id="IPR053655">
    <property type="entry name" value="HexPP_synthase"/>
</dbReference>
<evidence type="ECO:0000256" key="6">
    <source>
        <dbReference type="RuleBase" id="RU004466"/>
    </source>
</evidence>
<keyword evidence="8" id="KW-1185">Reference proteome</keyword>
<reference evidence="7 8" key="1">
    <citation type="submission" date="2019-10" db="EMBL/GenBank/DDBJ databases">
        <title>Sequencing and Assembly of Multiple Reported Metal-Biooxidizing Members of the Extremely Thermoacidophilic Archaeal Family Sulfolobaceae.</title>
        <authorList>
            <person name="Counts J.A."/>
            <person name="Kelly R.M."/>
        </authorList>
    </citation>
    <scope>NUCLEOTIDE SEQUENCE [LARGE SCALE GENOMIC DNA]</scope>
    <source>
        <strain evidence="7 8">DSM 6482</strain>
    </source>
</reference>
<dbReference type="Proteomes" id="UP000470772">
    <property type="component" value="Unassembled WGS sequence"/>
</dbReference>
<accession>A0A6A9QKX8</accession>
<keyword evidence="4" id="KW-0479">Metal-binding</keyword>
<dbReference type="GO" id="GO:0008299">
    <property type="term" value="P:isoprenoid biosynthetic process"/>
    <property type="evidence" value="ECO:0007669"/>
    <property type="project" value="InterPro"/>
</dbReference>
<comment type="cofactor">
    <cofactor evidence="1">
        <name>Mg(2+)</name>
        <dbReference type="ChEBI" id="CHEBI:18420"/>
    </cofactor>
</comment>
<evidence type="ECO:0000256" key="4">
    <source>
        <dbReference type="ARBA" id="ARBA00022723"/>
    </source>
</evidence>
<keyword evidence="5" id="KW-0460">Magnesium</keyword>
<evidence type="ECO:0000313" key="8">
    <source>
        <dbReference type="Proteomes" id="UP000470772"/>
    </source>
</evidence>
<evidence type="ECO:0000256" key="1">
    <source>
        <dbReference type="ARBA" id="ARBA00001946"/>
    </source>
</evidence>
<dbReference type="PANTHER" id="PTHR12001">
    <property type="entry name" value="GERANYLGERANYL PYROPHOSPHATE SYNTHASE"/>
    <property type="match status" value="1"/>
</dbReference>
<dbReference type="InterPro" id="IPR033749">
    <property type="entry name" value="Polyprenyl_synt_CS"/>
</dbReference>
<sequence length="280" mass="31754">MSLLEFWGKTKSTIDLMIEDFLKGVKEWEVLEMSKYIMKDGKRFRGTLALFFTEALGGTIESALKGAVATEILHSASLALDDIVDYDVTRRGDKSAWTVYGNRRVIFVTNYLIPTALNMISTYGEIALNTSINLWKDTAVGALKDLYGKKEDYEQTIDLKTSSLFKLSTCIASFASHKVELLDSLLEMGRLLGVMYQVIDDYADVKTMEPEKLVGSARQLYELAGDKTQEYVKNSFLKYKERYIEMVNQLPFISHFRSDIQQMPDFLITGLLNEAGIDSF</sequence>
<dbReference type="SFLD" id="SFLDS00005">
    <property type="entry name" value="Isoprenoid_Synthase_Type_I"/>
    <property type="match status" value="1"/>
</dbReference>
<gene>
    <name evidence="7" type="ORF">GC250_07520</name>
</gene>
<dbReference type="OrthoDB" id="26738at2157"/>
<protein>
    <submittedName>
        <fullName evidence="7">Polyprenyl synthetase family protein</fullName>
    </submittedName>
</protein>
<dbReference type="SUPFAM" id="SSF48576">
    <property type="entry name" value="Terpenoid synthases"/>
    <property type="match status" value="1"/>
</dbReference>
<comment type="caution">
    <text evidence="7">The sequence shown here is derived from an EMBL/GenBank/DDBJ whole genome shotgun (WGS) entry which is preliminary data.</text>
</comment>
<organism evidence="7 8">
    <name type="scientific">Sulfuracidifex metallicus DSM 6482 = JCM 9184</name>
    <dbReference type="NCBI Taxonomy" id="523847"/>
    <lineage>
        <taxon>Archaea</taxon>
        <taxon>Thermoproteota</taxon>
        <taxon>Thermoprotei</taxon>
        <taxon>Sulfolobales</taxon>
        <taxon>Sulfolobaceae</taxon>
        <taxon>Sulfuracidifex</taxon>
    </lineage>
</organism>
<dbReference type="Gene3D" id="1.10.600.10">
    <property type="entry name" value="Farnesyl Diphosphate Synthase"/>
    <property type="match status" value="1"/>
</dbReference>
<dbReference type="AlphaFoldDB" id="A0A6A9QKX8"/>
<dbReference type="Pfam" id="PF00348">
    <property type="entry name" value="polyprenyl_synt"/>
    <property type="match status" value="1"/>
</dbReference>
<evidence type="ECO:0000256" key="5">
    <source>
        <dbReference type="ARBA" id="ARBA00022842"/>
    </source>
</evidence>